<proteinExistence type="predicted"/>
<protein>
    <submittedName>
        <fullName evidence="1">Uncharacterized protein</fullName>
    </submittedName>
</protein>
<organism evidence="1">
    <name type="scientific">Myoviridae sp. ctuJM17</name>
    <dbReference type="NCBI Taxonomy" id="2825200"/>
    <lineage>
        <taxon>Viruses</taxon>
        <taxon>Duplodnaviria</taxon>
        <taxon>Heunggongvirae</taxon>
        <taxon>Uroviricota</taxon>
        <taxon>Caudoviricetes</taxon>
    </lineage>
</organism>
<accession>A0A8S5PIJ0</accession>
<reference evidence="1" key="1">
    <citation type="journal article" date="2021" name="Proc. Natl. Acad. Sci. U.S.A.">
        <title>A Catalog of Tens of Thousands of Viruses from Human Metagenomes Reveals Hidden Associations with Chronic Diseases.</title>
        <authorList>
            <person name="Tisza M.J."/>
            <person name="Buck C.B."/>
        </authorList>
    </citation>
    <scope>NUCLEOTIDE SEQUENCE</scope>
    <source>
        <strain evidence="1">CtuJM17</strain>
    </source>
</reference>
<sequence length="208" mass="23677">MIRGKWGKMTLTNEERVWMEEHFAHTKNEEVACHLRVSLRTAVRLAREMGLEKSAEFVRAMQANAVKHAVRANRGQGNAGKANLLKYGEAYQFKPGIGNKDRLSAEALSEMYRRSAETRKRTVMAERRRVAFGLEQQTALRVTKAPKAKVLLRHRLRKCGYVVPRASSDATITINTRRSATLEQRAEKMGIRFYLTEGSEVTNDTQGR</sequence>
<evidence type="ECO:0000313" key="1">
    <source>
        <dbReference type="EMBL" id="DAE07023.1"/>
    </source>
</evidence>
<dbReference type="EMBL" id="BK015444">
    <property type="protein sequence ID" value="DAE07023.1"/>
    <property type="molecule type" value="Genomic_DNA"/>
</dbReference>
<name>A0A8S5PIJ0_9CAUD</name>